<name>A0A8J4D358_9CHLO</name>
<evidence type="ECO:0000313" key="1">
    <source>
        <dbReference type="EMBL" id="GIL94875.1"/>
    </source>
</evidence>
<accession>A0A8J4D358</accession>
<evidence type="ECO:0000313" key="2">
    <source>
        <dbReference type="Proteomes" id="UP000722791"/>
    </source>
</evidence>
<dbReference type="Proteomes" id="UP000722791">
    <property type="component" value="Unassembled WGS sequence"/>
</dbReference>
<comment type="caution">
    <text evidence="1">The sequence shown here is derived from an EMBL/GenBank/DDBJ whole genome shotgun (WGS) entry which is preliminary data.</text>
</comment>
<reference evidence="1" key="1">
    <citation type="journal article" date="2021" name="Proc. Natl. Acad. Sci. U.S.A.">
        <title>Three genomes in the algal genus Volvox reveal the fate of a haploid sex-determining region after a transition to homothallism.</title>
        <authorList>
            <person name="Yamamoto K."/>
            <person name="Hamaji T."/>
            <person name="Kawai-Toyooka H."/>
            <person name="Matsuzaki R."/>
            <person name="Takahashi F."/>
            <person name="Nishimura Y."/>
            <person name="Kawachi M."/>
            <person name="Noguchi H."/>
            <person name="Minakuchi Y."/>
            <person name="Umen J.G."/>
            <person name="Toyoda A."/>
            <person name="Nozaki H."/>
        </authorList>
    </citation>
    <scope>NUCLEOTIDE SEQUENCE</scope>
    <source>
        <strain evidence="1">NIES-3785</strain>
    </source>
</reference>
<dbReference type="EMBL" id="BNCQ01000002">
    <property type="protein sequence ID" value="GIL94875.1"/>
    <property type="molecule type" value="Genomic_DNA"/>
</dbReference>
<dbReference type="AlphaFoldDB" id="A0A8J4D358"/>
<organism evidence="1 2">
    <name type="scientific">Volvox reticuliferus</name>
    <dbReference type="NCBI Taxonomy" id="1737510"/>
    <lineage>
        <taxon>Eukaryota</taxon>
        <taxon>Viridiplantae</taxon>
        <taxon>Chlorophyta</taxon>
        <taxon>core chlorophytes</taxon>
        <taxon>Chlorophyceae</taxon>
        <taxon>CS clade</taxon>
        <taxon>Chlamydomonadales</taxon>
        <taxon>Volvocaceae</taxon>
        <taxon>Volvox</taxon>
    </lineage>
</organism>
<gene>
    <name evidence="1" type="ORF">Vretimale_1027</name>
</gene>
<feature type="non-terminal residue" evidence="1">
    <location>
        <position position="1"/>
    </location>
</feature>
<protein>
    <submittedName>
        <fullName evidence="1">Uncharacterized protein</fullName>
    </submittedName>
</protein>
<proteinExistence type="predicted"/>
<sequence length="287" mass="29025">VDLALPPRLLAARRLAATVDAVGGGASSSATTTEVGTALSPASAAALRLPRVDTTSGISGSLAFLVARLARGLGVASATPSPPASPTSLTAAALGVLRLERLGLTVSAGESEPSTTTAVASLDAVVVVSGSITASVVFFLEARFGLASASSSAALVVSSSSTVVRRRLRLAGADVSVSGAVKSSSSATSATSAARGFRMRLDDAGPISAAGVMASSTGSSSILRVRRAFTITERMAGALKTPPCIKEGPKPRATKAVFILLPKRQASIRFVFRTNWKNVYCMVLFSC</sequence>